<evidence type="ECO:0000256" key="2">
    <source>
        <dbReference type="ARBA" id="ARBA00006024"/>
    </source>
</evidence>
<comment type="catalytic activity">
    <reaction evidence="13">
        <text>Zn(2+)(in) + ATP + H2O = Zn(2+)(out) + ADP + phosphate + H(+)</text>
        <dbReference type="Rhea" id="RHEA:20621"/>
        <dbReference type="ChEBI" id="CHEBI:15377"/>
        <dbReference type="ChEBI" id="CHEBI:15378"/>
        <dbReference type="ChEBI" id="CHEBI:29105"/>
        <dbReference type="ChEBI" id="CHEBI:30616"/>
        <dbReference type="ChEBI" id="CHEBI:43474"/>
        <dbReference type="ChEBI" id="CHEBI:456216"/>
        <dbReference type="EC" id="7.2.2.12"/>
    </reaction>
</comment>
<dbReference type="PROSITE" id="PS00154">
    <property type="entry name" value="ATPASE_E1_E2"/>
    <property type="match status" value="1"/>
</dbReference>
<sequence length="867" mass="91673">MCAQCNNKKDHIHTSKSTVANKATVTVVAAATDCCSSVTADCCSSNKDSEGGNDNDTEGPAAGGCCSATAKNAIHSVTKKSTFTITGAHVSASDKAALDNNHQHGDTHCGGNDHNSDLNDVHDHGHSGHDHSNHEHSGQCCSAPTMSKEQELALEASLTNNAHGKTFSWKVLGMDCPSCAAKLEKAIMSLSAVDTAKVMFATEKLIVNINDNQQLDPEKIKSEIENKSKKTGFTLVSTTTKAADIPTQSFFIQHLSVIVIALMMVISFVLNKTVSAEAGLLAFTLTTIVGLFPILKKAVILAKSGTPFSIETLMSVAAIGALYLGETAEAAMVILLFLIGEQLEGYAASRARSGVKALMDLVPEEATVILADGTKTKISASELKPGDVIEVVPGERLPADGQVLDVIASFDESALTGESVPVERTPGEKVMAGSMASDKVVRLTIISAQGDNAIDRILHMIEDAESRKAPLERFLDKFSRWYTPSMILLAALVVVIPPLVFGQSWDEWIYKGLALLLIACPCALVISTPAAITSGLAAAARRGALIKGGAALEQLGHIEVVAFDKTGTLTEGKPVVTDMVCWDNDGDKLLRQAAAIEAGSLHPLAKAVVNRAQEKQLTIVEATERETLVGRGIQGITEGDKFLLCAADRLPQDIVLTAEQQQQATDLENEGKTLVVAVRNAQPVGLVAWRDNLREDALVAIEKLNKLGIKSVMLTGDNARAAAAIAKEIDIDFRASLLPADKVTEIRKLNDVHSVAMVGDGINDAPAMKTATIGIAMGGGTDVALETADAAITHNRLSELPVMIELSRATLNNIRQNIGLALGLKGIFLVTTILGVTGLWVAVLADSGATALVTLNALRLLRFKPKK</sequence>
<comment type="caution">
    <text evidence="17">The sequence shown here is derived from an EMBL/GenBank/DDBJ whole genome shotgun (WGS) entry which is preliminary data.</text>
</comment>
<dbReference type="SFLD" id="SFLDG00002">
    <property type="entry name" value="C1.7:_P-type_atpase_like"/>
    <property type="match status" value="1"/>
</dbReference>
<dbReference type="PANTHER" id="PTHR48085">
    <property type="entry name" value="CADMIUM/ZINC-TRANSPORTING ATPASE HMA2-RELATED"/>
    <property type="match status" value="1"/>
</dbReference>
<evidence type="ECO:0000313" key="18">
    <source>
        <dbReference type="Proteomes" id="UP000241426"/>
    </source>
</evidence>
<keyword evidence="11 14" id="KW-0472">Membrane</keyword>
<dbReference type="SUPFAM" id="SSF56784">
    <property type="entry name" value="HAD-like"/>
    <property type="match status" value="1"/>
</dbReference>
<keyword evidence="3 14" id="KW-1003">Cell membrane</keyword>
<name>A0A0B7J9P3_9GAMM</name>
<accession>A0A0B7J9P3</accession>
<evidence type="ECO:0000256" key="12">
    <source>
        <dbReference type="ARBA" id="ARBA00039097"/>
    </source>
</evidence>
<comment type="similarity">
    <text evidence="2 14">Belongs to the cation transport ATPase (P-type) (TC 3.A.3) family. Type IB subfamily.</text>
</comment>
<dbReference type="GO" id="GO:0016887">
    <property type="term" value="F:ATP hydrolysis activity"/>
    <property type="evidence" value="ECO:0007669"/>
    <property type="project" value="InterPro"/>
</dbReference>
<protein>
    <recommendedName>
        <fullName evidence="12">P-type Zn(2+) transporter</fullName>
        <ecNumber evidence="12">7.2.2.12</ecNumber>
    </recommendedName>
</protein>
<dbReference type="PROSITE" id="PS01047">
    <property type="entry name" value="HMA_1"/>
    <property type="match status" value="1"/>
</dbReference>
<dbReference type="Pfam" id="PF00403">
    <property type="entry name" value="HMA"/>
    <property type="match status" value="1"/>
</dbReference>
<dbReference type="GeneID" id="29945070"/>
<dbReference type="PANTHER" id="PTHR48085:SF5">
    <property type="entry name" value="CADMIUM_ZINC-TRANSPORTING ATPASE HMA4-RELATED"/>
    <property type="match status" value="1"/>
</dbReference>
<evidence type="ECO:0000256" key="9">
    <source>
        <dbReference type="ARBA" id="ARBA00022967"/>
    </source>
</evidence>
<dbReference type="InterPro" id="IPR017969">
    <property type="entry name" value="Heavy-metal-associated_CS"/>
</dbReference>
<dbReference type="SFLD" id="SFLDF00027">
    <property type="entry name" value="p-type_atpase"/>
    <property type="match status" value="1"/>
</dbReference>
<dbReference type="RefSeq" id="WP_036793969.1">
    <property type="nucleotide sequence ID" value="NZ_LN794352.1"/>
</dbReference>
<dbReference type="NCBIfam" id="TIGR01525">
    <property type="entry name" value="ATPase-IB_hvy"/>
    <property type="match status" value="1"/>
</dbReference>
<dbReference type="InterPro" id="IPR023214">
    <property type="entry name" value="HAD_sf"/>
</dbReference>
<dbReference type="InterPro" id="IPR006121">
    <property type="entry name" value="HMA_dom"/>
</dbReference>
<evidence type="ECO:0000256" key="8">
    <source>
        <dbReference type="ARBA" id="ARBA00022840"/>
    </source>
</evidence>
<dbReference type="InterPro" id="IPR036163">
    <property type="entry name" value="HMA_dom_sf"/>
</dbReference>
<dbReference type="CDD" id="cd07546">
    <property type="entry name" value="P-type_ATPase_Pb_Zn_Cd2-like"/>
    <property type="match status" value="1"/>
</dbReference>
<feature type="transmembrane region" description="Helical" evidence="14">
    <location>
        <begin position="818"/>
        <end position="836"/>
    </location>
</feature>
<feature type="transmembrane region" description="Helical" evidence="14">
    <location>
        <begin position="481"/>
        <end position="501"/>
    </location>
</feature>
<dbReference type="InterPro" id="IPR023298">
    <property type="entry name" value="ATPase_P-typ_TM_dom_sf"/>
</dbReference>
<evidence type="ECO:0000259" key="16">
    <source>
        <dbReference type="PROSITE" id="PS50846"/>
    </source>
</evidence>
<dbReference type="GO" id="GO:0015086">
    <property type="term" value="F:cadmium ion transmembrane transporter activity"/>
    <property type="evidence" value="ECO:0007669"/>
    <property type="project" value="TreeGrafter"/>
</dbReference>
<evidence type="ECO:0000256" key="11">
    <source>
        <dbReference type="ARBA" id="ARBA00023136"/>
    </source>
</evidence>
<dbReference type="Gene3D" id="2.70.150.10">
    <property type="entry name" value="Calcium-transporting ATPase, cytoplasmic transduction domain A"/>
    <property type="match status" value="1"/>
</dbReference>
<evidence type="ECO:0000256" key="7">
    <source>
        <dbReference type="ARBA" id="ARBA00022741"/>
    </source>
</evidence>
<dbReference type="Pfam" id="PF00122">
    <property type="entry name" value="E1-E2_ATPase"/>
    <property type="match status" value="1"/>
</dbReference>
<dbReference type="SUPFAM" id="SSF55008">
    <property type="entry name" value="HMA, heavy metal-associated domain"/>
    <property type="match status" value="1"/>
</dbReference>
<dbReference type="eggNOG" id="COG2217">
    <property type="taxonomic scope" value="Bacteria"/>
</dbReference>
<dbReference type="AlphaFoldDB" id="A0A0B7J9P3"/>
<dbReference type="InterPro" id="IPR044492">
    <property type="entry name" value="P_typ_ATPase_HD_dom"/>
</dbReference>
<dbReference type="InterPro" id="IPR023299">
    <property type="entry name" value="ATPase_P-typ_cyto_dom_N"/>
</dbReference>
<evidence type="ECO:0000256" key="5">
    <source>
        <dbReference type="ARBA" id="ARBA00022692"/>
    </source>
</evidence>
<dbReference type="Pfam" id="PF00702">
    <property type="entry name" value="Hydrolase"/>
    <property type="match status" value="1"/>
</dbReference>
<feature type="transmembrane region" description="Helical" evidence="14">
    <location>
        <begin position="315"/>
        <end position="340"/>
    </location>
</feature>
<dbReference type="Gene3D" id="3.40.1110.10">
    <property type="entry name" value="Calcium-transporting ATPase, cytoplasmic domain N"/>
    <property type="match status" value="1"/>
</dbReference>
<evidence type="ECO:0000256" key="10">
    <source>
        <dbReference type="ARBA" id="ARBA00022989"/>
    </source>
</evidence>
<dbReference type="SUPFAM" id="SSF81665">
    <property type="entry name" value="Calcium ATPase, transmembrane domain M"/>
    <property type="match status" value="1"/>
</dbReference>
<dbReference type="GO" id="GO:0046872">
    <property type="term" value="F:metal ion binding"/>
    <property type="evidence" value="ECO:0007669"/>
    <property type="project" value="UniProtKB-KW"/>
</dbReference>
<evidence type="ECO:0000256" key="13">
    <source>
        <dbReference type="ARBA" id="ARBA00047308"/>
    </source>
</evidence>
<keyword evidence="5 14" id="KW-0812">Transmembrane</keyword>
<dbReference type="NCBIfam" id="TIGR01512">
    <property type="entry name" value="ATPase-IB2_Cd"/>
    <property type="match status" value="1"/>
</dbReference>
<keyword evidence="9" id="KW-1278">Translocase</keyword>
<accession>A0A2T3KGV3</accession>
<dbReference type="CDD" id="cd00371">
    <property type="entry name" value="HMA"/>
    <property type="match status" value="1"/>
</dbReference>
<feature type="transmembrane region" description="Helical" evidence="14">
    <location>
        <begin position="278"/>
        <end position="295"/>
    </location>
</feature>
<feature type="domain" description="HMA" evidence="16">
    <location>
        <begin position="165"/>
        <end position="232"/>
    </location>
</feature>
<keyword evidence="8 14" id="KW-0067">ATP-binding</keyword>
<dbReference type="InterPro" id="IPR018303">
    <property type="entry name" value="ATPase_P-typ_P_site"/>
</dbReference>
<evidence type="ECO:0000256" key="1">
    <source>
        <dbReference type="ARBA" id="ARBA00004651"/>
    </source>
</evidence>
<dbReference type="InterPro" id="IPR036412">
    <property type="entry name" value="HAD-like_sf"/>
</dbReference>
<dbReference type="EC" id="7.2.2.12" evidence="12"/>
<keyword evidence="7 14" id="KW-0547">Nucleotide-binding</keyword>
<dbReference type="Gene3D" id="3.40.50.1000">
    <property type="entry name" value="HAD superfamily/HAD-like"/>
    <property type="match status" value="1"/>
</dbReference>
<evidence type="ECO:0000256" key="3">
    <source>
        <dbReference type="ARBA" id="ARBA00022475"/>
    </source>
</evidence>
<dbReference type="PRINTS" id="PR00119">
    <property type="entry name" value="CATATPASE"/>
</dbReference>
<dbReference type="InterPro" id="IPR027256">
    <property type="entry name" value="P-typ_ATPase_IB"/>
</dbReference>
<dbReference type="PROSITE" id="PS50846">
    <property type="entry name" value="HMA_2"/>
    <property type="match status" value="1"/>
</dbReference>
<dbReference type="Proteomes" id="UP000241426">
    <property type="component" value="Unassembled WGS sequence"/>
</dbReference>
<feature type="compositionally biased region" description="Basic and acidic residues" evidence="15">
    <location>
        <begin position="114"/>
        <end position="137"/>
    </location>
</feature>
<dbReference type="SFLD" id="SFLDS00003">
    <property type="entry name" value="Haloacid_Dehalogenase"/>
    <property type="match status" value="1"/>
</dbReference>
<dbReference type="GO" id="GO:0016463">
    <property type="term" value="F:P-type zinc transporter activity"/>
    <property type="evidence" value="ECO:0007669"/>
    <property type="project" value="UniProtKB-EC"/>
</dbReference>
<keyword evidence="4" id="KW-0597">Phosphoprotein</keyword>
<keyword evidence="10 14" id="KW-1133">Transmembrane helix</keyword>
<gene>
    <name evidence="17" type="ORF">C9J27_13025</name>
</gene>
<proteinExistence type="inferred from homology"/>
<dbReference type="EMBL" id="PYNF01000010">
    <property type="protein sequence ID" value="PSU98179.1"/>
    <property type="molecule type" value="Genomic_DNA"/>
</dbReference>
<feature type="region of interest" description="Disordered" evidence="15">
    <location>
        <begin position="101"/>
        <end position="142"/>
    </location>
</feature>
<feature type="transmembrane region" description="Helical" evidence="14">
    <location>
        <begin position="513"/>
        <end position="539"/>
    </location>
</feature>
<organism evidence="17 18">
    <name type="scientific">Photobacterium kishitanii</name>
    <dbReference type="NCBI Taxonomy" id="318456"/>
    <lineage>
        <taxon>Bacteria</taxon>
        <taxon>Pseudomonadati</taxon>
        <taxon>Pseudomonadota</taxon>
        <taxon>Gammaproteobacteria</taxon>
        <taxon>Vibrionales</taxon>
        <taxon>Vibrionaceae</taxon>
        <taxon>Photobacterium</taxon>
    </lineage>
</organism>
<dbReference type="InterPro" id="IPR059000">
    <property type="entry name" value="ATPase_P-type_domA"/>
</dbReference>
<comment type="subcellular location">
    <subcellularLocation>
        <location evidence="1">Cell membrane</location>
        <topology evidence="1">Multi-pass membrane protein</topology>
    </subcellularLocation>
</comment>
<dbReference type="InterPro" id="IPR001757">
    <property type="entry name" value="P_typ_ATPase"/>
</dbReference>
<keyword evidence="6 14" id="KW-0479">Metal-binding</keyword>
<evidence type="ECO:0000256" key="15">
    <source>
        <dbReference type="SAM" id="MobiDB-lite"/>
    </source>
</evidence>
<dbReference type="NCBIfam" id="NF008262">
    <property type="entry name" value="PRK11033.1"/>
    <property type="match status" value="1"/>
</dbReference>
<dbReference type="InterPro" id="IPR008250">
    <property type="entry name" value="ATPase_P-typ_transduc_dom_A_sf"/>
</dbReference>
<dbReference type="PRINTS" id="PR00941">
    <property type="entry name" value="CDATPASE"/>
</dbReference>
<evidence type="ECO:0000256" key="14">
    <source>
        <dbReference type="RuleBase" id="RU362081"/>
    </source>
</evidence>
<dbReference type="GO" id="GO:0005524">
    <property type="term" value="F:ATP binding"/>
    <property type="evidence" value="ECO:0007669"/>
    <property type="project" value="UniProtKB-UniRule"/>
</dbReference>
<dbReference type="InterPro" id="IPR051014">
    <property type="entry name" value="Cation_Transport_ATPase_IB"/>
</dbReference>
<dbReference type="Gene3D" id="3.30.70.100">
    <property type="match status" value="1"/>
</dbReference>
<evidence type="ECO:0000256" key="4">
    <source>
        <dbReference type="ARBA" id="ARBA00022553"/>
    </source>
</evidence>
<dbReference type="NCBIfam" id="TIGR01494">
    <property type="entry name" value="ATPase_P-type"/>
    <property type="match status" value="1"/>
</dbReference>
<evidence type="ECO:0000256" key="6">
    <source>
        <dbReference type="ARBA" id="ARBA00022723"/>
    </source>
</evidence>
<dbReference type="SUPFAM" id="SSF81653">
    <property type="entry name" value="Calcium ATPase, transduction domain A"/>
    <property type="match status" value="1"/>
</dbReference>
<reference evidence="17 18" key="1">
    <citation type="submission" date="2018-01" db="EMBL/GenBank/DDBJ databases">
        <title>Whole genome sequencing of Histamine producing bacteria.</title>
        <authorList>
            <person name="Butler K."/>
        </authorList>
    </citation>
    <scope>NUCLEOTIDE SEQUENCE [LARGE SCALE GENOMIC DNA]</scope>
    <source>
        <strain evidence="17 18">FS-7.2</strain>
    </source>
</reference>
<dbReference type="GO" id="GO:0005886">
    <property type="term" value="C:plasma membrane"/>
    <property type="evidence" value="ECO:0007669"/>
    <property type="project" value="UniProtKB-SubCell"/>
</dbReference>
<evidence type="ECO:0000313" key="17">
    <source>
        <dbReference type="EMBL" id="PSU98179.1"/>
    </source>
</evidence>
<feature type="transmembrane region" description="Helical" evidence="14">
    <location>
        <begin position="250"/>
        <end position="271"/>
    </location>
</feature>